<keyword evidence="1" id="KW-0472">Membrane</keyword>
<evidence type="ECO:0000313" key="2">
    <source>
        <dbReference type="Proteomes" id="UP000887565"/>
    </source>
</evidence>
<accession>A0A915KHG0</accession>
<dbReference type="Proteomes" id="UP000887565">
    <property type="component" value="Unplaced"/>
</dbReference>
<sequence length="189" mass="21721">MHCITALAIPDIVTALSVELGNISLATYTFIFLIYVSNFFNFRAALADQGTALRGRDDQTEAQKESVLQLRKNQTSSFVVIKGLINSFYLTVCSTSKKQSHQEAVRTSSENLNNKREKIVHLRFSYILKFMAYHRKRFRNCFQISRNCDYPFGTRAVRNVNFGAALWKKSNFCKKKKHCEICVAHIPRP</sequence>
<protein>
    <submittedName>
        <fullName evidence="3">Uncharacterized protein</fullName>
    </submittedName>
</protein>
<keyword evidence="1" id="KW-0812">Transmembrane</keyword>
<evidence type="ECO:0000313" key="3">
    <source>
        <dbReference type="WBParaSite" id="nRc.2.0.1.t38172-RA"/>
    </source>
</evidence>
<proteinExistence type="predicted"/>
<keyword evidence="1" id="KW-1133">Transmembrane helix</keyword>
<dbReference type="AlphaFoldDB" id="A0A915KHG0"/>
<organism evidence="2 3">
    <name type="scientific">Romanomermis culicivorax</name>
    <name type="common">Nematode worm</name>
    <dbReference type="NCBI Taxonomy" id="13658"/>
    <lineage>
        <taxon>Eukaryota</taxon>
        <taxon>Metazoa</taxon>
        <taxon>Ecdysozoa</taxon>
        <taxon>Nematoda</taxon>
        <taxon>Enoplea</taxon>
        <taxon>Dorylaimia</taxon>
        <taxon>Mermithida</taxon>
        <taxon>Mermithoidea</taxon>
        <taxon>Mermithidae</taxon>
        <taxon>Romanomermis</taxon>
    </lineage>
</organism>
<reference evidence="3" key="1">
    <citation type="submission" date="2022-11" db="UniProtKB">
        <authorList>
            <consortium name="WormBaseParasite"/>
        </authorList>
    </citation>
    <scope>IDENTIFICATION</scope>
</reference>
<feature type="transmembrane region" description="Helical" evidence="1">
    <location>
        <begin position="25"/>
        <end position="46"/>
    </location>
</feature>
<name>A0A915KHG0_ROMCU</name>
<keyword evidence="2" id="KW-1185">Reference proteome</keyword>
<evidence type="ECO:0000256" key="1">
    <source>
        <dbReference type="SAM" id="Phobius"/>
    </source>
</evidence>
<dbReference type="WBParaSite" id="nRc.2.0.1.t38172-RA">
    <property type="protein sequence ID" value="nRc.2.0.1.t38172-RA"/>
    <property type="gene ID" value="nRc.2.0.1.g38172"/>
</dbReference>